<dbReference type="InterPro" id="IPR000845">
    <property type="entry name" value="Nucleoside_phosphorylase_d"/>
</dbReference>
<dbReference type="STRING" id="685588.A0A067ST48"/>
<dbReference type="Proteomes" id="UP000027222">
    <property type="component" value="Unassembled WGS sequence"/>
</dbReference>
<dbReference type="GO" id="GO:0006218">
    <property type="term" value="P:uridine catabolic process"/>
    <property type="evidence" value="ECO:0007669"/>
    <property type="project" value="TreeGrafter"/>
</dbReference>
<dbReference type="SUPFAM" id="SSF53167">
    <property type="entry name" value="Purine and uridine phosphorylases"/>
    <property type="match status" value="1"/>
</dbReference>
<dbReference type="Pfam" id="PF01048">
    <property type="entry name" value="PNP_UDP_1"/>
    <property type="match status" value="1"/>
</dbReference>
<feature type="domain" description="Nucleoside phosphorylase" evidence="1">
    <location>
        <begin position="31"/>
        <end position="236"/>
    </location>
</feature>
<dbReference type="CDD" id="cd17769">
    <property type="entry name" value="NP_TgUP-like"/>
    <property type="match status" value="1"/>
</dbReference>
<evidence type="ECO:0000259" key="1">
    <source>
        <dbReference type="Pfam" id="PF01048"/>
    </source>
</evidence>
<accession>A0A067ST48</accession>
<keyword evidence="3" id="KW-1185">Reference proteome</keyword>
<dbReference type="PANTHER" id="PTHR43691:SF14">
    <property type="entry name" value="URIDINE PHOSPHORYLASE"/>
    <property type="match status" value="1"/>
</dbReference>
<reference evidence="3" key="1">
    <citation type="journal article" date="2014" name="Proc. Natl. Acad. Sci. U.S.A.">
        <title>Extensive sampling of basidiomycete genomes demonstrates inadequacy of the white-rot/brown-rot paradigm for wood decay fungi.</title>
        <authorList>
            <person name="Riley R."/>
            <person name="Salamov A.A."/>
            <person name="Brown D.W."/>
            <person name="Nagy L.G."/>
            <person name="Floudas D."/>
            <person name="Held B.W."/>
            <person name="Levasseur A."/>
            <person name="Lombard V."/>
            <person name="Morin E."/>
            <person name="Otillar R."/>
            <person name="Lindquist E.A."/>
            <person name="Sun H."/>
            <person name="LaButti K.M."/>
            <person name="Schmutz J."/>
            <person name="Jabbour D."/>
            <person name="Luo H."/>
            <person name="Baker S.E."/>
            <person name="Pisabarro A.G."/>
            <person name="Walton J.D."/>
            <person name="Blanchette R.A."/>
            <person name="Henrissat B."/>
            <person name="Martin F."/>
            <person name="Cullen D."/>
            <person name="Hibbett D.S."/>
            <person name="Grigoriev I.V."/>
        </authorList>
    </citation>
    <scope>NUCLEOTIDE SEQUENCE [LARGE SCALE GENOMIC DNA]</scope>
    <source>
        <strain evidence="3">CBS 339.88</strain>
    </source>
</reference>
<dbReference type="GO" id="GO:0005829">
    <property type="term" value="C:cytosol"/>
    <property type="evidence" value="ECO:0007669"/>
    <property type="project" value="TreeGrafter"/>
</dbReference>
<dbReference type="HOGENOM" id="CLU_040695_0_0_1"/>
<name>A0A067ST48_GALM3</name>
<dbReference type="InterPro" id="IPR035994">
    <property type="entry name" value="Nucleoside_phosphorylase_sf"/>
</dbReference>
<dbReference type="Gene3D" id="3.40.50.1580">
    <property type="entry name" value="Nucleoside phosphorylase domain"/>
    <property type="match status" value="1"/>
</dbReference>
<dbReference type="PANTHER" id="PTHR43691">
    <property type="entry name" value="URIDINE PHOSPHORYLASE"/>
    <property type="match status" value="1"/>
</dbReference>
<proteinExistence type="predicted"/>
<sequence>MKDTLTDANFPRTADQRVYHLGVRPGEVANRIVTVGSPSRANTIASFLDAQPKPFVLNSERGFLTITGRYNGTPISIVSIGMGSPNMDFFVREIRESVSGDLAIVRLGSCGALVNVPPGTVVVPKSSVAISRNVDFDFTTPENCDEPAYHISKPVSADEELTKEIIKALKATKPSTSASVIMSGTVNASADSFYSSQGRQTSFPDHNSDLIEHLEKKVQNLSTLEMETFHLFHLAACWVGRTVSTDAAPTPLTTGPVTPVIAQSSSPTHPLHRAPPPLPNSVIRAAAAHMVFASRKSQDFITPQQVEEVENWTAQGILNGLVNIDIPEGRMQSNEGSVWEFV</sequence>
<dbReference type="AlphaFoldDB" id="A0A067ST48"/>
<protein>
    <recommendedName>
        <fullName evidence="1">Nucleoside phosphorylase domain-containing protein</fullName>
    </recommendedName>
</protein>
<gene>
    <name evidence="2" type="ORF">GALMADRAFT_100855</name>
</gene>
<organism evidence="2 3">
    <name type="scientific">Galerina marginata (strain CBS 339.88)</name>
    <dbReference type="NCBI Taxonomy" id="685588"/>
    <lineage>
        <taxon>Eukaryota</taxon>
        <taxon>Fungi</taxon>
        <taxon>Dikarya</taxon>
        <taxon>Basidiomycota</taxon>
        <taxon>Agaricomycotina</taxon>
        <taxon>Agaricomycetes</taxon>
        <taxon>Agaricomycetidae</taxon>
        <taxon>Agaricales</taxon>
        <taxon>Agaricineae</taxon>
        <taxon>Strophariaceae</taxon>
        <taxon>Galerina</taxon>
    </lineage>
</organism>
<evidence type="ECO:0000313" key="2">
    <source>
        <dbReference type="EMBL" id="KDR73232.1"/>
    </source>
</evidence>
<dbReference type="EMBL" id="KL142386">
    <property type="protein sequence ID" value="KDR73232.1"/>
    <property type="molecule type" value="Genomic_DNA"/>
</dbReference>
<dbReference type="OrthoDB" id="416752at2759"/>
<evidence type="ECO:0000313" key="3">
    <source>
        <dbReference type="Proteomes" id="UP000027222"/>
    </source>
</evidence>
<dbReference type="GO" id="GO:0004850">
    <property type="term" value="F:uridine phosphorylase activity"/>
    <property type="evidence" value="ECO:0007669"/>
    <property type="project" value="TreeGrafter"/>
</dbReference>